<accession>A0A9W7G3I2</accession>
<feature type="domain" description="Fibronectin type-III" evidence="1">
    <location>
        <begin position="1"/>
        <end position="56"/>
    </location>
</feature>
<dbReference type="EMBL" id="BRXZ01007646">
    <property type="protein sequence ID" value="GMI30772.1"/>
    <property type="molecule type" value="Genomic_DNA"/>
</dbReference>
<dbReference type="CDD" id="cd00063">
    <property type="entry name" value="FN3"/>
    <property type="match status" value="2"/>
</dbReference>
<organism evidence="2 3">
    <name type="scientific">Triparma retinervis</name>
    <dbReference type="NCBI Taxonomy" id="2557542"/>
    <lineage>
        <taxon>Eukaryota</taxon>
        <taxon>Sar</taxon>
        <taxon>Stramenopiles</taxon>
        <taxon>Ochrophyta</taxon>
        <taxon>Bolidophyceae</taxon>
        <taxon>Parmales</taxon>
        <taxon>Triparmaceae</taxon>
        <taxon>Triparma</taxon>
    </lineage>
</organism>
<dbReference type="SUPFAM" id="SSF49265">
    <property type="entry name" value="Fibronectin type III"/>
    <property type="match status" value="1"/>
</dbReference>
<gene>
    <name evidence="2" type="ORF">TrRE_jg11966</name>
</gene>
<dbReference type="PROSITE" id="PS50853">
    <property type="entry name" value="FN3"/>
    <property type="match status" value="2"/>
</dbReference>
<feature type="domain" description="Fibronectin type-III" evidence="1">
    <location>
        <begin position="58"/>
        <end position="176"/>
    </location>
</feature>
<evidence type="ECO:0000313" key="2">
    <source>
        <dbReference type="EMBL" id="GMI30772.1"/>
    </source>
</evidence>
<dbReference type="AlphaFoldDB" id="A0A9W7G3I2"/>
<evidence type="ECO:0000259" key="1">
    <source>
        <dbReference type="PROSITE" id="PS50853"/>
    </source>
</evidence>
<dbReference type="Pfam" id="PF00041">
    <property type="entry name" value="fn3"/>
    <property type="match status" value="1"/>
</dbReference>
<dbReference type="InterPro" id="IPR003961">
    <property type="entry name" value="FN3_dom"/>
</dbReference>
<sequence>MHEWLPEVKRCAGGYNRIVVGGLEAGVGYQFCVRARNEHGWTGWSELSEIKETRGARPPSKVRVCKENHGRRGVVAADSSWIMVEWEPPADNKLGCPEEYELQVCNRNAGLEDVWETCSVVNCTGGEFGEPNVEDCRAFVTNLKACVNYVFRVRSCTARGWSVWSEISDEIATLGRF</sequence>
<protein>
    <recommendedName>
        <fullName evidence="1">Fibronectin type-III domain-containing protein</fullName>
    </recommendedName>
</protein>
<reference evidence="2" key="1">
    <citation type="submission" date="2022-07" db="EMBL/GenBank/DDBJ databases">
        <title>Genome analysis of Parmales, a sister group of diatoms, reveals the evolutionary specialization of diatoms from phago-mixotrophs to photoautotrophs.</title>
        <authorList>
            <person name="Ban H."/>
            <person name="Sato S."/>
            <person name="Yoshikawa S."/>
            <person name="Kazumasa Y."/>
            <person name="Nakamura Y."/>
            <person name="Ichinomiya M."/>
            <person name="Saitoh K."/>
            <person name="Sato N."/>
            <person name="Blanc-Mathieu R."/>
            <person name="Endo H."/>
            <person name="Kuwata A."/>
            <person name="Ogata H."/>
        </authorList>
    </citation>
    <scope>NUCLEOTIDE SEQUENCE</scope>
</reference>
<dbReference type="InterPro" id="IPR036116">
    <property type="entry name" value="FN3_sf"/>
</dbReference>
<name>A0A9W7G3I2_9STRA</name>
<proteinExistence type="predicted"/>
<dbReference type="InterPro" id="IPR013783">
    <property type="entry name" value="Ig-like_fold"/>
</dbReference>
<dbReference type="Gene3D" id="2.60.40.10">
    <property type="entry name" value="Immunoglobulins"/>
    <property type="match status" value="2"/>
</dbReference>
<evidence type="ECO:0000313" key="3">
    <source>
        <dbReference type="Proteomes" id="UP001165082"/>
    </source>
</evidence>
<dbReference type="Proteomes" id="UP001165082">
    <property type="component" value="Unassembled WGS sequence"/>
</dbReference>
<comment type="caution">
    <text evidence="2">The sequence shown here is derived from an EMBL/GenBank/DDBJ whole genome shotgun (WGS) entry which is preliminary data.</text>
</comment>
<keyword evidence="3" id="KW-1185">Reference proteome</keyword>